<keyword evidence="1" id="KW-0677">Repeat</keyword>
<dbReference type="PANTHER" id="PTHR19211">
    <property type="entry name" value="ATP-BINDING TRANSPORT PROTEIN-RELATED"/>
    <property type="match status" value="1"/>
</dbReference>
<dbReference type="SMART" id="SM00382">
    <property type="entry name" value="AAA"/>
    <property type="match status" value="2"/>
</dbReference>
<sequence>MGGRFSRVQYREQDAAVLSHLLLLTQVWGLDEIAFLSTRLRRLSFNFCLTLQQFEDLVGLRNNPLFRTMLHRWFATFQNMPSSSIVNGLEVLTALALTATDGKLEEKAGAVFDIFDFDDSGAITRDELGILVKSAVRGLSKATKGLGPRLAVLCPMSEVAELTRQCFVHCDLDDEQDLPRARFVLWVKQTPKIVNLLRCFVQREYLSKEEAAVMIQRCTRGMLARREAAERRLELQLEVEQELAQAAQKIQDVVVTRKKKRERMRQQKVEQFAHHGAVYSFGANARAQLGHAQMELSRRIASPLLAAFFKNNELRISRVALSEAHASAVASDGQVFTWGAGVPGSFGFLLPPQSHDGSSYIGGGGIIRKQPTRVDDLNDVVIVDSRLGSHHSVALSASGVVYTWGFGGYGQLGHGDFAADDGVSERSDAIFRSQFDPHTGREYPVIDLPLQLDSSYFEEMRVAQVACGYYFTLAVTEDGSVFSWGEGSDGQLAFGPPLTAKGVQALLFYSPERLSSLRLYVRPDEVVGRVAVLEFGQEDVTFDVETLEASELIARLMHSLVALVNDAQKAGAVAVVIIFDFLEADAFALEIEEEGSDAYSFTIPAVMLGMSVFSPEDGGKVPSTAGVKIPVVSIPFEVGARMKESLDGVEADDSQCRISLSGPGTLYAWGYAENGRLGLGDIENETLFQTGYDGARQKSYQFVQDPEVVSSLLFKEITHVSCGEDHSAAVSSDGVMYCWGSGRDGKLGTGSMEDEDTPVAIDALSQEAHLLIGVSPHVYQISIEGEMARGKKKGRRGDDSDDDVKAAAPPAPASVEESDKKSARKEKLKARKAQRQAAKANEEQESQRTVSDAEQEEEEEESDPYAQVAASVSKKKSKKKDKKKVDFAALMDDSDEEEEQEEDEQDEYAQVAASMSKKKSKKKKQQVESEEEEEDKAEEAEEEETPEPVVVEKKKKKSKKKMISSDLFFDPVDEPEEDKKDKKDKKKKKKSKLPFEVDGEEAEEEDGEKDKKSKKSKKDKEGKRLSNKERKRIKEEQERQEREEEYHRAANPMDGAQFSVSQQAVNEDSNWENATDIHIDNFSINAHNKLLYDNASLHINAGGKYGLVGPNGQGKTTILKMIALGELKIPPKIDCLYVEQEVVADDTRAVDAVLKADAERWALLEEEKHLLAELEKKQDAALDDRLNEVYEQLSTMNASAAEARARRILFGLGFDSAMQEKVTKDFSGGWRMRISLAKALYVEPTLLMLDEPTNHLDLNAVIWLDDYLQKWKKTLLVVSHDADFLNSVCTEVLHLENKKLVHYKGNYDMFREMEVQKRKQMEKAWEKQQKQLRNLKASGKSSKKATEIVKKKREPGARAQKKKALTPDDASEASAPTELLERPKEYIVQFSFPETTIVSPPILEVREASFRYGDGPYLFKNSDFGIDTTSRVCIVGPNGVGKSTLLKMITGEVTVVEGEVRRNPRVRLGIYSQHFVDKLPMGETPVEYLRRLFQDQSYQQVRNLLGKVGLEGHAHEIKNRLLSGGQKARVVIAELILMRPHILILDEPTNNLDIESIDALCDAIREFEGGVVIVTHDARLIESTECVLWVCGDQDVVVYDGTFEDYKQSILDDLHKKAQAEEERLQENAAKKAEARANKAKAATETAA</sequence>
<feature type="repeat" description="RCC1" evidence="4">
    <location>
        <begin position="276"/>
        <end position="332"/>
    </location>
</feature>
<feature type="compositionally biased region" description="Basic residues" evidence="5">
    <location>
        <begin position="982"/>
        <end position="992"/>
    </location>
</feature>
<evidence type="ECO:0000259" key="6">
    <source>
        <dbReference type="PROSITE" id="PS50222"/>
    </source>
</evidence>
<accession>A0A8T1X4Z2</accession>
<dbReference type="EMBL" id="JAGDFL010000031">
    <property type="protein sequence ID" value="KAG7400384.1"/>
    <property type="molecule type" value="Genomic_DNA"/>
</dbReference>
<dbReference type="PROSITE" id="PS00018">
    <property type="entry name" value="EF_HAND_1"/>
    <property type="match status" value="1"/>
</dbReference>
<dbReference type="InterPro" id="IPR017871">
    <property type="entry name" value="ABC_transporter-like_CS"/>
</dbReference>
<dbReference type="Pfam" id="PF00415">
    <property type="entry name" value="RCC1"/>
    <property type="match status" value="2"/>
</dbReference>
<dbReference type="FunFam" id="3.40.50.300:FF:002050">
    <property type="entry name" value="ABC transporter, class F"/>
    <property type="match status" value="1"/>
</dbReference>
<evidence type="ECO:0000256" key="4">
    <source>
        <dbReference type="PROSITE-ProRule" id="PRU00235"/>
    </source>
</evidence>
<dbReference type="InterPro" id="IPR032781">
    <property type="entry name" value="ABC_tran_Xtn"/>
</dbReference>
<feature type="compositionally biased region" description="Acidic residues" evidence="5">
    <location>
        <begin position="928"/>
        <end position="946"/>
    </location>
</feature>
<dbReference type="InterPro" id="IPR003593">
    <property type="entry name" value="AAA+_ATPase"/>
</dbReference>
<feature type="region of interest" description="Disordered" evidence="5">
    <location>
        <begin position="1622"/>
        <end position="1648"/>
    </location>
</feature>
<evidence type="ECO:0000313" key="9">
    <source>
        <dbReference type="Proteomes" id="UP000693981"/>
    </source>
</evidence>
<evidence type="ECO:0000256" key="3">
    <source>
        <dbReference type="ARBA" id="ARBA00022840"/>
    </source>
</evidence>
<feature type="region of interest" description="Disordered" evidence="5">
    <location>
        <begin position="785"/>
        <end position="1067"/>
    </location>
</feature>
<keyword evidence="2" id="KW-0547">Nucleotide-binding</keyword>
<dbReference type="FunFam" id="3.40.50.300:FF:002108">
    <property type="entry name" value="ATP-binding cassette sub-family F member 1"/>
    <property type="match status" value="1"/>
</dbReference>
<evidence type="ECO:0000259" key="7">
    <source>
        <dbReference type="PROSITE" id="PS50893"/>
    </source>
</evidence>
<feature type="compositionally biased region" description="Basic residues" evidence="5">
    <location>
        <begin position="953"/>
        <end position="962"/>
    </location>
</feature>
<feature type="compositionally biased region" description="Basic residues" evidence="5">
    <location>
        <begin position="822"/>
        <end position="834"/>
    </location>
</feature>
<feature type="compositionally biased region" description="Acidic residues" evidence="5">
    <location>
        <begin position="892"/>
        <end position="907"/>
    </location>
</feature>
<dbReference type="CDD" id="cd03221">
    <property type="entry name" value="ABCF_EF-3"/>
    <property type="match status" value="2"/>
</dbReference>
<evidence type="ECO:0000313" key="8">
    <source>
        <dbReference type="EMBL" id="KAG7400384.1"/>
    </source>
</evidence>
<feature type="repeat" description="RCC1" evidence="4">
    <location>
        <begin position="399"/>
        <end position="478"/>
    </location>
</feature>
<dbReference type="PROSITE" id="PS00211">
    <property type="entry name" value="ABC_TRANSPORTER_1"/>
    <property type="match status" value="2"/>
</dbReference>
<feature type="domain" description="ABC transporter" evidence="7">
    <location>
        <begin position="1403"/>
        <end position="1619"/>
    </location>
</feature>
<feature type="repeat" description="RCC1" evidence="4">
    <location>
        <begin position="664"/>
        <end position="733"/>
    </location>
</feature>
<proteinExistence type="predicted"/>
<dbReference type="InterPro" id="IPR003439">
    <property type="entry name" value="ABC_transporter-like_ATP-bd"/>
</dbReference>
<feature type="compositionally biased region" description="Basic and acidic residues" evidence="5">
    <location>
        <begin position="1018"/>
        <end position="1048"/>
    </location>
</feature>
<feature type="compositionally biased region" description="Acidic residues" evidence="5">
    <location>
        <begin position="997"/>
        <end position="1007"/>
    </location>
</feature>
<dbReference type="GO" id="GO:0005524">
    <property type="term" value="F:ATP binding"/>
    <property type="evidence" value="ECO:0007669"/>
    <property type="project" value="UniProtKB-KW"/>
</dbReference>
<protein>
    <submittedName>
        <fullName evidence="8">ATP-binding cassette sub- F member 1</fullName>
    </submittedName>
</protein>
<reference evidence="8" key="1">
    <citation type="submission" date="2021-02" db="EMBL/GenBank/DDBJ databases">
        <authorList>
            <person name="Palmer J.M."/>
        </authorList>
    </citation>
    <scope>NUCLEOTIDE SEQUENCE</scope>
    <source>
        <strain evidence="8">SCRP23</strain>
    </source>
</reference>
<feature type="region of interest" description="Disordered" evidence="5">
    <location>
        <begin position="1332"/>
        <end position="1377"/>
    </location>
</feature>
<dbReference type="InterPro" id="IPR050611">
    <property type="entry name" value="ABCF"/>
</dbReference>
<dbReference type="PROSITE" id="PS50222">
    <property type="entry name" value="EF_HAND_2"/>
    <property type="match status" value="1"/>
</dbReference>
<organism evidence="8 9">
    <name type="scientific">Phytophthora boehmeriae</name>
    <dbReference type="NCBI Taxonomy" id="109152"/>
    <lineage>
        <taxon>Eukaryota</taxon>
        <taxon>Sar</taxon>
        <taxon>Stramenopiles</taxon>
        <taxon>Oomycota</taxon>
        <taxon>Peronosporomycetes</taxon>
        <taxon>Peronosporales</taxon>
        <taxon>Peronosporaceae</taxon>
        <taxon>Phytophthora</taxon>
    </lineage>
</organism>
<dbReference type="GO" id="GO:0016887">
    <property type="term" value="F:ATP hydrolysis activity"/>
    <property type="evidence" value="ECO:0007669"/>
    <property type="project" value="InterPro"/>
</dbReference>
<dbReference type="InterPro" id="IPR018247">
    <property type="entry name" value="EF_Hand_1_Ca_BS"/>
</dbReference>
<keyword evidence="3 8" id="KW-0067">ATP-binding</keyword>
<evidence type="ECO:0000256" key="1">
    <source>
        <dbReference type="ARBA" id="ARBA00022737"/>
    </source>
</evidence>
<evidence type="ECO:0000256" key="2">
    <source>
        <dbReference type="ARBA" id="ARBA00022741"/>
    </source>
</evidence>
<dbReference type="PANTHER" id="PTHR19211:SF14">
    <property type="entry name" value="ATP-BINDING CASSETTE SUB-FAMILY F MEMBER 1"/>
    <property type="match status" value="1"/>
</dbReference>
<dbReference type="GO" id="GO:0005509">
    <property type="term" value="F:calcium ion binding"/>
    <property type="evidence" value="ECO:0007669"/>
    <property type="project" value="InterPro"/>
</dbReference>
<dbReference type="InterPro" id="IPR002048">
    <property type="entry name" value="EF_hand_dom"/>
</dbReference>
<gene>
    <name evidence="8" type="primary">ABCF1</name>
    <name evidence="8" type="ORF">PHYBOEH_005972</name>
</gene>
<comment type="caution">
    <text evidence="8">The sequence shown here is derived from an EMBL/GenBank/DDBJ whole genome shotgun (WGS) entry which is preliminary data.</text>
</comment>
<evidence type="ECO:0000256" key="5">
    <source>
        <dbReference type="SAM" id="MobiDB-lite"/>
    </source>
</evidence>
<dbReference type="PROSITE" id="PS50096">
    <property type="entry name" value="IQ"/>
    <property type="match status" value="1"/>
</dbReference>
<dbReference type="OrthoDB" id="2110130at2759"/>
<feature type="compositionally biased region" description="Polar residues" evidence="5">
    <location>
        <begin position="1058"/>
        <end position="1067"/>
    </location>
</feature>
<feature type="repeat" description="RCC1" evidence="4">
    <location>
        <begin position="333"/>
        <end position="398"/>
    </location>
</feature>
<feature type="domain" description="ABC transporter" evidence="7">
    <location>
        <begin position="1077"/>
        <end position="1322"/>
    </location>
</feature>
<dbReference type="Pfam" id="PF00005">
    <property type="entry name" value="ABC_tran"/>
    <property type="match status" value="2"/>
</dbReference>
<dbReference type="PROSITE" id="PS50893">
    <property type="entry name" value="ABC_TRANSPORTER_2"/>
    <property type="match status" value="2"/>
</dbReference>
<feature type="compositionally biased region" description="Basic residues" evidence="5">
    <location>
        <begin position="873"/>
        <end position="882"/>
    </location>
</feature>
<feature type="domain" description="EF-hand" evidence="6">
    <location>
        <begin position="103"/>
        <end position="138"/>
    </location>
</feature>
<name>A0A8T1X4Z2_9STRA</name>
<dbReference type="PROSITE" id="PS50012">
    <property type="entry name" value="RCC1_3"/>
    <property type="match status" value="5"/>
</dbReference>
<dbReference type="Pfam" id="PF12848">
    <property type="entry name" value="ABC_tran_Xtn"/>
    <property type="match status" value="1"/>
</dbReference>
<dbReference type="Pfam" id="PF13540">
    <property type="entry name" value="RCC1_2"/>
    <property type="match status" value="1"/>
</dbReference>
<keyword evidence="9" id="KW-1185">Reference proteome</keyword>
<feature type="compositionally biased region" description="Acidic residues" evidence="5">
    <location>
        <begin position="853"/>
        <end position="863"/>
    </location>
</feature>
<dbReference type="InterPro" id="IPR000408">
    <property type="entry name" value="Reg_chr_condens"/>
</dbReference>
<dbReference type="PROSITE" id="PS00626">
    <property type="entry name" value="RCC1_2"/>
    <property type="match status" value="1"/>
</dbReference>
<feature type="repeat" description="RCC1" evidence="4">
    <location>
        <begin position="734"/>
        <end position="784"/>
    </location>
</feature>
<dbReference type="Proteomes" id="UP000693981">
    <property type="component" value="Unassembled WGS sequence"/>
</dbReference>
<feature type="compositionally biased region" description="Basic and acidic residues" evidence="5">
    <location>
        <begin position="1622"/>
        <end position="1637"/>
    </location>
</feature>